<gene>
    <name evidence="1" type="ORF">Pint_26476</name>
</gene>
<dbReference type="Proteomes" id="UP001163603">
    <property type="component" value="Chromosome 7"/>
</dbReference>
<accession>A0ACC0YF54</accession>
<evidence type="ECO:0000313" key="1">
    <source>
        <dbReference type="EMBL" id="KAJ0035761.1"/>
    </source>
</evidence>
<evidence type="ECO:0000313" key="2">
    <source>
        <dbReference type="Proteomes" id="UP001163603"/>
    </source>
</evidence>
<comment type="caution">
    <text evidence="1">The sequence shown here is derived from an EMBL/GenBank/DDBJ whole genome shotgun (WGS) entry which is preliminary data.</text>
</comment>
<dbReference type="EMBL" id="CM047742">
    <property type="protein sequence ID" value="KAJ0035761.1"/>
    <property type="molecule type" value="Genomic_DNA"/>
</dbReference>
<sequence length="248" mass="27069">MSAPKSSSSGSLSGEDGDCGIENIAVARCEEESEFVIHLEVHEWDFLKSIVYGGLVESITSLGVVSSAAGAGATTLSVLVLGLVNLIGGLLMFCHNLRELKNERYQWYEDEGQYQKLLGRRGNFPLQASLAVISFLFFGLLPPVIYGFSFRESDNKDLKLAVVLGVSLICIILLVIAKCHVNKSPPKSYIKTILYYLSTGVVVSCVSYLAGELIKDFLEKLGWFDSTSTISISSIETSKPMESTWAAY</sequence>
<name>A0ACC0YF54_9ROSI</name>
<protein>
    <submittedName>
        <fullName evidence="1">Uncharacterized protein</fullName>
    </submittedName>
</protein>
<keyword evidence="2" id="KW-1185">Reference proteome</keyword>
<organism evidence="1 2">
    <name type="scientific">Pistacia integerrima</name>
    <dbReference type="NCBI Taxonomy" id="434235"/>
    <lineage>
        <taxon>Eukaryota</taxon>
        <taxon>Viridiplantae</taxon>
        <taxon>Streptophyta</taxon>
        <taxon>Embryophyta</taxon>
        <taxon>Tracheophyta</taxon>
        <taxon>Spermatophyta</taxon>
        <taxon>Magnoliopsida</taxon>
        <taxon>eudicotyledons</taxon>
        <taxon>Gunneridae</taxon>
        <taxon>Pentapetalae</taxon>
        <taxon>rosids</taxon>
        <taxon>malvids</taxon>
        <taxon>Sapindales</taxon>
        <taxon>Anacardiaceae</taxon>
        <taxon>Pistacia</taxon>
    </lineage>
</organism>
<proteinExistence type="predicted"/>
<reference evidence="2" key="1">
    <citation type="journal article" date="2023" name="G3 (Bethesda)">
        <title>Genome assembly and association tests identify interacting loci associated with vigor, precocity, and sex in interspecific pistachio rootstocks.</title>
        <authorList>
            <person name="Palmer W."/>
            <person name="Jacygrad E."/>
            <person name="Sagayaradj S."/>
            <person name="Cavanaugh K."/>
            <person name="Han R."/>
            <person name="Bertier L."/>
            <person name="Beede B."/>
            <person name="Kafkas S."/>
            <person name="Golino D."/>
            <person name="Preece J."/>
            <person name="Michelmore R."/>
        </authorList>
    </citation>
    <scope>NUCLEOTIDE SEQUENCE [LARGE SCALE GENOMIC DNA]</scope>
</reference>